<name>A0A853AB36_9PSEU</name>
<dbReference type="AlphaFoldDB" id="A0A853AB36"/>
<evidence type="ECO:0000256" key="1">
    <source>
        <dbReference type="SAM" id="MobiDB-lite"/>
    </source>
</evidence>
<evidence type="ECO:0000313" key="3">
    <source>
        <dbReference type="EMBL" id="NYI81604.1"/>
    </source>
</evidence>
<organism evidence="3 4">
    <name type="scientific">Saccharopolyspora hordei</name>
    <dbReference type="NCBI Taxonomy" id="1838"/>
    <lineage>
        <taxon>Bacteria</taxon>
        <taxon>Bacillati</taxon>
        <taxon>Actinomycetota</taxon>
        <taxon>Actinomycetes</taxon>
        <taxon>Pseudonocardiales</taxon>
        <taxon>Pseudonocardiaceae</taxon>
        <taxon>Saccharopolyspora</taxon>
    </lineage>
</organism>
<dbReference type="RefSeq" id="WP_179716751.1">
    <property type="nucleotide sequence ID" value="NZ_BAABFH010000001.1"/>
</dbReference>
<reference evidence="3 4" key="1">
    <citation type="submission" date="2020-07" db="EMBL/GenBank/DDBJ databases">
        <title>Sequencing the genomes of 1000 actinobacteria strains.</title>
        <authorList>
            <person name="Klenk H.-P."/>
        </authorList>
    </citation>
    <scope>NUCLEOTIDE SEQUENCE [LARGE SCALE GENOMIC DNA]</scope>
    <source>
        <strain evidence="3 4">DSM 44065</strain>
    </source>
</reference>
<evidence type="ECO:0000313" key="4">
    <source>
        <dbReference type="Proteomes" id="UP000587002"/>
    </source>
</evidence>
<proteinExistence type="predicted"/>
<feature type="transmembrane region" description="Helical" evidence="2">
    <location>
        <begin position="6"/>
        <end position="25"/>
    </location>
</feature>
<keyword evidence="2" id="KW-1133">Transmembrane helix</keyword>
<gene>
    <name evidence="3" type="ORF">HNR68_000234</name>
</gene>
<keyword evidence="4" id="KW-1185">Reference proteome</keyword>
<protein>
    <submittedName>
        <fullName evidence="3">Uncharacterized protein</fullName>
    </submittedName>
</protein>
<keyword evidence="2" id="KW-0812">Transmembrane</keyword>
<feature type="compositionally biased region" description="Pro residues" evidence="1">
    <location>
        <begin position="76"/>
        <end position="92"/>
    </location>
</feature>
<sequence length="108" mass="11790">MTTALPGIIMISSGVLCYLFALCWNTRGPQHAGGREGALPVWQLIAHVEAERQREPTGRHRLREPRTGPPSTQDDPAPPTAEAPTSAPPITAPPVELQRRVLDALRRL</sequence>
<evidence type="ECO:0000256" key="2">
    <source>
        <dbReference type="SAM" id="Phobius"/>
    </source>
</evidence>
<dbReference type="Proteomes" id="UP000587002">
    <property type="component" value="Unassembled WGS sequence"/>
</dbReference>
<dbReference type="EMBL" id="JACCFJ010000001">
    <property type="protein sequence ID" value="NYI81604.1"/>
    <property type="molecule type" value="Genomic_DNA"/>
</dbReference>
<accession>A0A853AB36</accession>
<feature type="region of interest" description="Disordered" evidence="1">
    <location>
        <begin position="50"/>
        <end position="96"/>
    </location>
</feature>
<keyword evidence="2" id="KW-0472">Membrane</keyword>
<comment type="caution">
    <text evidence="3">The sequence shown here is derived from an EMBL/GenBank/DDBJ whole genome shotgun (WGS) entry which is preliminary data.</text>
</comment>